<reference evidence="2 3" key="1">
    <citation type="journal article" date="2019" name="Plant Biotechnol. J.">
        <title>The red bayberry genome and genetic basis of sex determination.</title>
        <authorList>
            <person name="Jia H.M."/>
            <person name="Jia H.J."/>
            <person name="Cai Q.L."/>
            <person name="Wang Y."/>
            <person name="Zhao H.B."/>
            <person name="Yang W.F."/>
            <person name="Wang G.Y."/>
            <person name="Li Y.H."/>
            <person name="Zhan D.L."/>
            <person name="Shen Y.T."/>
            <person name="Niu Q.F."/>
            <person name="Chang L."/>
            <person name="Qiu J."/>
            <person name="Zhao L."/>
            <person name="Xie H.B."/>
            <person name="Fu W.Y."/>
            <person name="Jin J."/>
            <person name="Li X.W."/>
            <person name="Jiao Y."/>
            <person name="Zhou C.C."/>
            <person name="Tu T."/>
            <person name="Chai C.Y."/>
            <person name="Gao J.L."/>
            <person name="Fan L.J."/>
            <person name="van de Weg E."/>
            <person name="Wang J.Y."/>
            <person name="Gao Z.S."/>
        </authorList>
    </citation>
    <scope>NUCLEOTIDE SEQUENCE [LARGE SCALE GENOMIC DNA]</scope>
    <source>
        <tissue evidence="2">Leaves</tissue>
    </source>
</reference>
<sequence length="407" mass="46199">MEPRRRRRRTTNSGGISRLQRAAAAVFSNEDLLVEIFSRVPVKPIVRFKSVCKQWYSLISDPTFSVMHARKNHSCNGLLLRSTLTQHPALSLVPFEGYQPPRVLPFEFLNNQDTDLLHSCKGLLCYSIANLDDSMLTAYYICHLASGKSTRIAVLDVPLVADLRAVNIAFDPLQSVHYKVIFVYEISSALSSRLIKIDTFLSETQSWKPINKVIIVPNGVIFNHKGVYLDSTIYWFDQGEESVWYFDLDEEYVDKMPAPKVPWGPLAFRMSLEYFGESGGNLHIITANRPYGTDFTVYEMQSDKSCWFVKYRGDLDDVAEEFPRMVRGPHYAIGYAYVLLCLLEGETQDDQSSNLVLVVPGKVISYNLKDNSFKQLCDLRPARSFGISALGDGGIITHQYFETLARI</sequence>
<dbReference type="InterPro" id="IPR050796">
    <property type="entry name" value="SCF_F-box_component"/>
</dbReference>
<accession>A0A6A1VH63</accession>
<dbReference type="Pfam" id="PF00646">
    <property type="entry name" value="F-box"/>
    <property type="match status" value="1"/>
</dbReference>
<dbReference type="PANTHER" id="PTHR31672">
    <property type="entry name" value="BNACNNG10540D PROTEIN"/>
    <property type="match status" value="1"/>
</dbReference>
<proteinExistence type="predicted"/>
<gene>
    <name evidence="2" type="ORF">CJ030_MR5G001787</name>
</gene>
<dbReference type="SUPFAM" id="SSF81383">
    <property type="entry name" value="F-box domain"/>
    <property type="match status" value="1"/>
</dbReference>
<evidence type="ECO:0000313" key="2">
    <source>
        <dbReference type="EMBL" id="KAB1212101.1"/>
    </source>
</evidence>
<dbReference type="EMBL" id="RXIC02000023">
    <property type="protein sequence ID" value="KAB1212101.1"/>
    <property type="molecule type" value="Genomic_DNA"/>
</dbReference>
<feature type="domain" description="F-box" evidence="1">
    <location>
        <begin position="30"/>
        <end position="68"/>
    </location>
</feature>
<dbReference type="OrthoDB" id="1622898at2759"/>
<dbReference type="Proteomes" id="UP000516437">
    <property type="component" value="Chromosome 5"/>
</dbReference>
<dbReference type="InterPro" id="IPR001810">
    <property type="entry name" value="F-box_dom"/>
</dbReference>
<comment type="caution">
    <text evidence="2">The sequence shown here is derived from an EMBL/GenBank/DDBJ whole genome shotgun (WGS) entry which is preliminary data.</text>
</comment>
<name>A0A6A1VH63_9ROSI</name>
<organism evidence="2 3">
    <name type="scientific">Morella rubra</name>
    <name type="common">Chinese bayberry</name>
    <dbReference type="NCBI Taxonomy" id="262757"/>
    <lineage>
        <taxon>Eukaryota</taxon>
        <taxon>Viridiplantae</taxon>
        <taxon>Streptophyta</taxon>
        <taxon>Embryophyta</taxon>
        <taxon>Tracheophyta</taxon>
        <taxon>Spermatophyta</taxon>
        <taxon>Magnoliopsida</taxon>
        <taxon>eudicotyledons</taxon>
        <taxon>Gunneridae</taxon>
        <taxon>Pentapetalae</taxon>
        <taxon>rosids</taxon>
        <taxon>fabids</taxon>
        <taxon>Fagales</taxon>
        <taxon>Myricaceae</taxon>
        <taxon>Morella</taxon>
    </lineage>
</organism>
<dbReference type="PANTHER" id="PTHR31672:SF13">
    <property type="entry name" value="F-BOX PROTEIN CPR30-LIKE"/>
    <property type="match status" value="1"/>
</dbReference>
<evidence type="ECO:0000259" key="1">
    <source>
        <dbReference type="SMART" id="SM00256"/>
    </source>
</evidence>
<dbReference type="CDD" id="cd22157">
    <property type="entry name" value="F-box_AtFBW1-like"/>
    <property type="match status" value="1"/>
</dbReference>
<protein>
    <recommendedName>
        <fullName evidence="1">F-box domain-containing protein</fullName>
    </recommendedName>
</protein>
<keyword evidence="3" id="KW-1185">Reference proteome</keyword>
<dbReference type="AlphaFoldDB" id="A0A6A1VH63"/>
<dbReference type="Gene3D" id="1.20.1280.50">
    <property type="match status" value="1"/>
</dbReference>
<evidence type="ECO:0000313" key="3">
    <source>
        <dbReference type="Proteomes" id="UP000516437"/>
    </source>
</evidence>
<dbReference type="SMART" id="SM00256">
    <property type="entry name" value="FBOX"/>
    <property type="match status" value="1"/>
</dbReference>
<dbReference type="InterPro" id="IPR036047">
    <property type="entry name" value="F-box-like_dom_sf"/>
</dbReference>